<dbReference type="Pfam" id="PF06733">
    <property type="entry name" value="DEAD_2"/>
    <property type="match status" value="1"/>
</dbReference>
<dbReference type="InterPro" id="IPR027417">
    <property type="entry name" value="P-loop_NTPase"/>
</dbReference>
<keyword evidence="3" id="KW-0547">Nucleotide-binding</keyword>
<dbReference type="GO" id="GO:0005524">
    <property type="term" value="F:ATP binding"/>
    <property type="evidence" value="ECO:0007669"/>
    <property type="project" value="UniProtKB-KW"/>
</dbReference>
<keyword evidence="1" id="KW-0004">4Fe-4S</keyword>
<sequence length="541" mass="62442">MDLRYWQSFLKDKVTEYLKNGFLVSLQAPTGSGKTLFSILVSFQVKPKVLYVVRTHNEFYPVYREIRKLNKTYSFIIGKSSACPFVSGDVDPEDIKCSSCEIYNSAKITVDESPFAFIKKIKKDGVEKGYCPYYSLLGSIEDSDLVLITYPYLFLPYLRESLDINIEDFAVIIDEAHNLDYLNDLQERKLNQNIIQLAKNKVKNSEVIKILDKLEVEIRKSVFSDDKYILMDNYPKLTEDELDILKDEYELEREEAVKQKKISRIYLGNILKFYTSLSEAKVFSYKGSLVSKPLTSRDMLSILNANTSFILMSGTLPPIEYMKKIMGIERRMIYIDVEKEVKSKITGNYTCMIATDVTSSYSLRTTEMWKKYASYILKIYHLAEKHILAVFPSYMIMEKIMNLIEVRKFVEKDKTNIEEIMEKTKQGKTIIAGVARGKLTEGVELTMEGKSLISDVILAGIPYPSVDDFLKLKAEQIRKITGENLIDLLISVPAYISVKQAIGRAIRSPEDKANVWLLDKRFDNIMWKTKLRCYNPRKVKL</sequence>
<keyword evidence="7" id="KW-0067">ATP-binding</keyword>
<dbReference type="SUPFAM" id="SSF52540">
    <property type="entry name" value="P-loop containing nucleoside triphosphate hydrolases"/>
    <property type="match status" value="1"/>
</dbReference>
<dbReference type="PROSITE" id="PS51193">
    <property type="entry name" value="HELICASE_ATP_BIND_2"/>
    <property type="match status" value="1"/>
</dbReference>
<dbReference type="GO" id="GO:0006281">
    <property type="term" value="P:DNA repair"/>
    <property type="evidence" value="ECO:0007669"/>
    <property type="project" value="UniProtKB-KW"/>
</dbReference>
<evidence type="ECO:0000259" key="14">
    <source>
        <dbReference type="PROSITE" id="PS51193"/>
    </source>
</evidence>
<dbReference type="GO" id="GO:0046872">
    <property type="term" value="F:metal ion binding"/>
    <property type="evidence" value="ECO:0007669"/>
    <property type="project" value="UniProtKB-KW"/>
</dbReference>
<dbReference type="AlphaFoldDB" id="A0A2U9IFM6"/>
<evidence type="ECO:0000259" key="13">
    <source>
        <dbReference type="PROSITE" id="PS51192"/>
    </source>
</evidence>
<dbReference type="InterPro" id="IPR006554">
    <property type="entry name" value="Helicase-like_DEXD_c2"/>
</dbReference>
<keyword evidence="16" id="KW-1185">Reference proteome</keyword>
<dbReference type="PANTHER" id="PTHR11472:SF34">
    <property type="entry name" value="REGULATOR OF TELOMERE ELONGATION HELICASE 1"/>
    <property type="match status" value="1"/>
</dbReference>
<evidence type="ECO:0000256" key="5">
    <source>
        <dbReference type="ARBA" id="ARBA00022801"/>
    </source>
</evidence>
<dbReference type="SMART" id="SM00488">
    <property type="entry name" value="DEXDc2"/>
    <property type="match status" value="1"/>
</dbReference>
<dbReference type="KEGG" id="abri:DFR85_09765"/>
<name>A0A2U9IFM6_9CREN</name>
<dbReference type="GO" id="GO:0003678">
    <property type="term" value="F:DNA helicase activity"/>
    <property type="evidence" value="ECO:0007669"/>
    <property type="project" value="InterPro"/>
</dbReference>
<evidence type="ECO:0000256" key="7">
    <source>
        <dbReference type="ARBA" id="ARBA00022840"/>
    </source>
</evidence>
<evidence type="ECO:0000313" key="15">
    <source>
        <dbReference type="EMBL" id="AWR94841.1"/>
    </source>
</evidence>
<evidence type="ECO:0000256" key="6">
    <source>
        <dbReference type="ARBA" id="ARBA00022806"/>
    </source>
</evidence>
<evidence type="ECO:0000256" key="10">
    <source>
        <dbReference type="ARBA" id="ARBA00023125"/>
    </source>
</evidence>
<evidence type="ECO:0000256" key="12">
    <source>
        <dbReference type="ARBA" id="ARBA00023235"/>
    </source>
</evidence>
<dbReference type="InterPro" id="IPR014001">
    <property type="entry name" value="Helicase_ATP-bd"/>
</dbReference>
<evidence type="ECO:0000256" key="1">
    <source>
        <dbReference type="ARBA" id="ARBA00022485"/>
    </source>
</evidence>
<evidence type="ECO:0000256" key="3">
    <source>
        <dbReference type="ARBA" id="ARBA00022741"/>
    </source>
</evidence>
<dbReference type="OrthoDB" id="27512at2157"/>
<dbReference type="Pfam" id="PF13307">
    <property type="entry name" value="Helicase_C_2"/>
    <property type="match status" value="1"/>
</dbReference>
<proteinExistence type="predicted"/>
<keyword evidence="6 15" id="KW-0347">Helicase</keyword>
<dbReference type="PROSITE" id="PS51192">
    <property type="entry name" value="HELICASE_ATP_BIND_1"/>
    <property type="match status" value="1"/>
</dbReference>
<keyword evidence="9" id="KW-0411">Iron-sulfur</keyword>
<keyword evidence="5" id="KW-0378">Hydrolase</keyword>
<dbReference type="SMART" id="SM00491">
    <property type="entry name" value="HELICc2"/>
    <property type="match status" value="1"/>
</dbReference>
<feature type="domain" description="Helicase ATP-binding" evidence="13">
    <location>
        <begin position="15"/>
        <end position="334"/>
    </location>
</feature>
<gene>
    <name evidence="15" type="ORF">DFR85_09765</name>
</gene>
<keyword evidence="12" id="KW-0413">Isomerase</keyword>
<evidence type="ECO:0000256" key="2">
    <source>
        <dbReference type="ARBA" id="ARBA00022723"/>
    </source>
</evidence>
<feature type="domain" description="Helicase ATP-binding" evidence="14">
    <location>
        <begin position="1"/>
        <end position="233"/>
    </location>
</feature>
<keyword evidence="2" id="KW-0479">Metal-binding</keyword>
<accession>A0A2U9IFM6</accession>
<dbReference type="EMBL" id="CP029289">
    <property type="protein sequence ID" value="AWR94841.1"/>
    <property type="molecule type" value="Genomic_DNA"/>
</dbReference>
<keyword evidence="10" id="KW-0238">DNA-binding</keyword>
<evidence type="ECO:0000256" key="11">
    <source>
        <dbReference type="ARBA" id="ARBA00023204"/>
    </source>
</evidence>
<reference evidence="15 16" key="1">
    <citation type="submission" date="2018-05" db="EMBL/GenBank/DDBJ databases">
        <title>Complete Genome Sequences of Extremely Thermoacidophilic, Metal-Mobilizing Type-Strain Members of the Archaeal Family Sulfolobaceae: Acidianus brierleyi DSM-1651T, Acidianus sulfidivorans DSM-18786T, Metallosphaera hakonensis DSM-7519T, and Metallosphaera prunae DSM-10039T.</title>
        <authorList>
            <person name="Counts J.A."/>
            <person name="Kelly R.M."/>
        </authorList>
    </citation>
    <scope>NUCLEOTIDE SEQUENCE [LARGE SCALE GENOMIC DNA]</scope>
    <source>
        <strain evidence="15 16">DSM 1651</strain>
    </source>
</reference>
<dbReference type="Gene3D" id="1.10.275.30">
    <property type="match status" value="1"/>
</dbReference>
<evidence type="ECO:0000256" key="8">
    <source>
        <dbReference type="ARBA" id="ARBA00023004"/>
    </source>
</evidence>
<dbReference type="FunFam" id="3.40.50.300:FF:001813">
    <property type="entry name" value="ATP-dependent DNA helicase"/>
    <property type="match status" value="1"/>
</dbReference>
<dbReference type="Gene3D" id="3.40.50.300">
    <property type="entry name" value="P-loop containing nucleotide triphosphate hydrolases"/>
    <property type="match status" value="2"/>
</dbReference>
<dbReference type="Proteomes" id="UP000248044">
    <property type="component" value="Chromosome"/>
</dbReference>
<dbReference type="GO" id="GO:0016818">
    <property type="term" value="F:hydrolase activity, acting on acid anhydrides, in phosphorus-containing anhydrides"/>
    <property type="evidence" value="ECO:0007669"/>
    <property type="project" value="InterPro"/>
</dbReference>
<evidence type="ECO:0000256" key="9">
    <source>
        <dbReference type="ARBA" id="ARBA00023014"/>
    </source>
</evidence>
<evidence type="ECO:0000256" key="4">
    <source>
        <dbReference type="ARBA" id="ARBA00022763"/>
    </source>
</evidence>
<protein>
    <submittedName>
        <fullName evidence="15">DEAD/DEAH box helicase</fullName>
    </submittedName>
</protein>
<dbReference type="GeneID" id="36832443"/>
<dbReference type="InterPro" id="IPR045028">
    <property type="entry name" value="DinG/Rad3-like"/>
</dbReference>
<keyword evidence="4" id="KW-0227">DNA damage</keyword>
<keyword evidence="8" id="KW-0408">Iron</keyword>
<dbReference type="InterPro" id="IPR010614">
    <property type="entry name" value="RAD3-like_helicase_DEAD"/>
</dbReference>
<organism evidence="15 16">
    <name type="scientific">Acidianus brierleyi</name>
    <dbReference type="NCBI Taxonomy" id="41673"/>
    <lineage>
        <taxon>Archaea</taxon>
        <taxon>Thermoproteota</taxon>
        <taxon>Thermoprotei</taxon>
        <taxon>Sulfolobales</taxon>
        <taxon>Sulfolobaceae</taxon>
        <taxon>Acidianus</taxon>
    </lineage>
</organism>
<dbReference type="InterPro" id="IPR006555">
    <property type="entry name" value="ATP-dep_Helicase_C"/>
</dbReference>
<dbReference type="PANTHER" id="PTHR11472">
    <property type="entry name" value="DNA REPAIR DEAD HELICASE RAD3/XP-D SUBFAMILY MEMBER"/>
    <property type="match status" value="1"/>
</dbReference>
<dbReference type="RefSeq" id="WP_110270722.1">
    <property type="nucleotide sequence ID" value="NZ_CP029289.2"/>
</dbReference>
<dbReference type="GO" id="GO:0051539">
    <property type="term" value="F:4 iron, 4 sulfur cluster binding"/>
    <property type="evidence" value="ECO:0007669"/>
    <property type="project" value="UniProtKB-KW"/>
</dbReference>
<dbReference type="InterPro" id="IPR014013">
    <property type="entry name" value="Helic_SF1/SF2_ATP-bd_DinG/Rad3"/>
</dbReference>
<evidence type="ECO:0000313" key="16">
    <source>
        <dbReference type="Proteomes" id="UP000248044"/>
    </source>
</evidence>
<dbReference type="GO" id="GO:0003677">
    <property type="term" value="F:DNA binding"/>
    <property type="evidence" value="ECO:0007669"/>
    <property type="project" value="UniProtKB-KW"/>
</dbReference>
<keyword evidence="11" id="KW-0234">DNA repair</keyword>